<evidence type="ECO:0000256" key="14">
    <source>
        <dbReference type="SAM" id="MobiDB-lite"/>
    </source>
</evidence>
<dbReference type="SUPFAM" id="SSF81383">
    <property type="entry name" value="F-box domain"/>
    <property type="match status" value="1"/>
</dbReference>
<keyword evidence="9" id="KW-0833">Ubl conjugation pathway</keyword>
<comment type="pathway">
    <text evidence="3">Protein modification; protein ubiquitination.</text>
</comment>
<name>A0A9W7WNL2_TRIRA</name>
<evidence type="ECO:0000256" key="2">
    <source>
        <dbReference type="ARBA" id="ARBA00004496"/>
    </source>
</evidence>
<dbReference type="InterPro" id="IPR044064">
    <property type="entry name" value="ZF_ZBR"/>
</dbReference>
<dbReference type="Gene3D" id="2.20.25.20">
    <property type="match status" value="1"/>
</dbReference>
<evidence type="ECO:0000256" key="4">
    <source>
        <dbReference type="ARBA" id="ARBA00022490"/>
    </source>
</evidence>
<dbReference type="GO" id="GO:0005737">
    <property type="term" value="C:cytoplasm"/>
    <property type="evidence" value="ECO:0007669"/>
    <property type="project" value="UniProtKB-SubCell"/>
</dbReference>
<feature type="compositionally biased region" description="Basic and acidic residues" evidence="14">
    <location>
        <begin position="17"/>
        <end position="28"/>
    </location>
</feature>
<evidence type="ECO:0000256" key="6">
    <source>
        <dbReference type="ARBA" id="ARBA00022723"/>
    </source>
</evidence>
<keyword evidence="17" id="KW-1185">Reference proteome</keyword>
<accession>A0A9W7WNL2</accession>
<evidence type="ECO:0000256" key="13">
    <source>
        <dbReference type="PROSITE-ProRule" id="PRU01220"/>
    </source>
</evidence>
<evidence type="ECO:0000313" key="16">
    <source>
        <dbReference type="EMBL" id="KAI7805460.1"/>
    </source>
</evidence>
<comment type="subcellular location">
    <subcellularLocation>
        <location evidence="2">Cytoplasm</location>
    </subcellularLocation>
    <subcellularLocation>
        <location evidence="1">Nucleus</location>
    </subcellularLocation>
</comment>
<dbReference type="PANTHER" id="PTHR15493">
    <property type="entry name" value="F-BOX ONLY PROTEIN 5 AND 43"/>
    <property type="match status" value="1"/>
</dbReference>
<keyword evidence="5" id="KW-0132">Cell division</keyword>
<dbReference type="OrthoDB" id="9984940at2759"/>
<sequence>MKCTAHSEDSTVLSQMEKPETDLNEVKGHTVSPRKPAGPRSPAVSTPLESRSKGPHNKENYQDKCLTQEVASDDEVVLSSFGEDSGYLSLQNSRVEHVEADGVNSLERGEEKCVSSQSSDIECHSTPCLPVLQFQEEVCRELVKSFKKSRSYDWTVVSKVAEHYGLHNVIGGKMGLEFVDVLSGLLRKDMRHILARILGLLGDRDLISCKKVSRSWRKIICQDQMALRRCREAERAQRDSGRPVGSLSRDFTLSRVVFSCMQGVASTPIHKAVKKTQCQTSGGQNTSRPSRFQQFHEVAKSLKQHESLRACVLCGSPARFDGVMQQAVCMRRSCLFESCTRCHSAYHGSAPCRSTVRTFSSSQNALVAGSARSKRSVRRL</sequence>
<dbReference type="GO" id="GO:0005634">
    <property type="term" value="C:nucleus"/>
    <property type="evidence" value="ECO:0007669"/>
    <property type="project" value="UniProtKB-SubCell"/>
</dbReference>
<dbReference type="Pfam" id="PF12937">
    <property type="entry name" value="F-box-like"/>
    <property type="match status" value="1"/>
</dbReference>
<proteinExistence type="predicted"/>
<feature type="domain" description="ZBR-type" evidence="15">
    <location>
        <begin position="307"/>
        <end position="355"/>
    </location>
</feature>
<dbReference type="InterPro" id="IPR036047">
    <property type="entry name" value="F-box-like_dom_sf"/>
</dbReference>
<evidence type="ECO:0000256" key="12">
    <source>
        <dbReference type="ARBA" id="ARBA00023306"/>
    </source>
</evidence>
<dbReference type="Proteomes" id="UP001059041">
    <property type="component" value="Linkage Group LG9"/>
</dbReference>
<evidence type="ECO:0000259" key="15">
    <source>
        <dbReference type="PROSITE" id="PS51872"/>
    </source>
</evidence>
<keyword evidence="8" id="KW-0498">Mitosis</keyword>
<evidence type="ECO:0000256" key="11">
    <source>
        <dbReference type="ARBA" id="ARBA00023242"/>
    </source>
</evidence>
<evidence type="ECO:0000256" key="5">
    <source>
        <dbReference type="ARBA" id="ARBA00022618"/>
    </source>
</evidence>
<reference evidence="16" key="1">
    <citation type="submission" date="2021-02" db="EMBL/GenBank/DDBJ databases">
        <title>Comparative genomics reveals that relaxation of natural selection precedes convergent phenotypic evolution of cavefish.</title>
        <authorList>
            <person name="Peng Z."/>
        </authorList>
    </citation>
    <scope>NUCLEOTIDE SEQUENCE</scope>
    <source>
        <tissue evidence="16">Muscle</tissue>
    </source>
</reference>
<evidence type="ECO:0000256" key="1">
    <source>
        <dbReference type="ARBA" id="ARBA00004123"/>
    </source>
</evidence>
<evidence type="ECO:0000256" key="8">
    <source>
        <dbReference type="ARBA" id="ARBA00022776"/>
    </source>
</evidence>
<dbReference type="PANTHER" id="PTHR15493:SF8">
    <property type="entry name" value="F-BOX ONLY PROTEIN 5"/>
    <property type="match status" value="1"/>
</dbReference>
<feature type="compositionally biased region" description="Basic and acidic residues" evidence="14">
    <location>
        <begin position="50"/>
        <end position="62"/>
    </location>
</feature>
<dbReference type="InterPro" id="IPR001810">
    <property type="entry name" value="F-box_dom"/>
</dbReference>
<dbReference type="InterPro" id="IPR047147">
    <property type="entry name" value="FBX5_43"/>
</dbReference>
<evidence type="ECO:0000256" key="3">
    <source>
        <dbReference type="ARBA" id="ARBA00004906"/>
    </source>
</evidence>
<organism evidence="16 17">
    <name type="scientific">Triplophysa rosa</name>
    <name type="common">Cave loach</name>
    <dbReference type="NCBI Taxonomy" id="992332"/>
    <lineage>
        <taxon>Eukaryota</taxon>
        <taxon>Metazoa</taxon>
        <taxon>Chordata</taxon>
        <taxon>Craniata</taxon>
        <taxon>Vertebrata</taxon>
        <taxon>Euteleostomi</taxon>
        <taxon>Actinopterygii</taxon>
        <taxon>Neopterygii</taxon>
        <taxon>Teleostei</taxon>
        <taxon>Ostariophysi</taxon>
        <taxon>Cypriniformes</taxon>
        <taxon>Nemacheilidae</taxon>
        <taxon>Triplophysa</taxon>
    </lineage>
</organism>
<dbReference type="GO" id="GO:0008270">
    <property type="term" value="F:zinc ion binding"/>
    <property type="evidence" value="ECO:0007669"/>
    <property type="project" value="UniProtKB-KW"/>
</dbReference>
<keyword evidence="10" id="KW-0862">Zinc</keyword>
<gene>
    <name evidence="16" type="ORF">IRJ41_008310</name>
</gene>
<dbReference type="GO" id="GO:0051301">
    <property type="term" value="P:cell division"/>
    <property type="evidence" value="ECO:0007669"/>
    <property type="project" value="UniProtKB-KW"/>
</dbReference>
<dbReference type="GO" id="GO:0045835">
    <property type="term" value="P:negative regulation of meiotic nuclear division"/>
    <property type="evidence" value="ECO:0007669"/>
    <property type="project" value="InterPro"/>
</dbReference>
<keyword evidence="7 13" id="KW-0863">Zinc-finger</keyword>
<dbReference type="Gene3D" id="1.20.1280.50">
    <property type="match status" value="1"/>
</dbReference>
<dbReference type="GO" id="GO:0007088">
    <property type="term" value="P:regulation of mitotic nuclear division"/>
    <property type="evidence" value="ECO:0007669"/>
    <property type="project" value="InterPro"/>
</dbReference>
<dbReference type="EMBL" id="JAFHDT010000009">
    <property type="protein sequence ID" value="KAI7805460.1"/>
    <property type="molecule type" value="Genomic_DNA"/>
</dbReference>
<evidence type="ECO:0000256" key="7">
    <source>
        <dbReference type="ARBA" id="ARBA00022771"/>
    </source>
</evidence>
<evidence type="ECO:0000256" key="10">
    <source>
        <dbReference type="ARBA" id="ARBA00022833"/>
    </source>
</evidence>
<protein>
    <submittedName>
        <fullName evidence="16">F-box only protein 5</fullName>
    </submittedName>
</protein>
<comment type="caution">
    <text evidence="16">The sequence shown here is derived from an EMBL/GenBank/DDBJ whole genome shotgun (WGS) entry which is preliminary data.</text>
</comment>
<keyword evidence="4" id="KW-0963">Cytoplasm</keyword>
<feature type="region of interest" description="Disordered" evidence="14">
    <location>
        <begin position="1"/>
        <end position="62"/>
    </location>
</feature>
<keyword evidence="11" id="KW-0539">Nucleus</keyword>
<dbReference type="AlphaFoldDB" id="A0A9W7WNL2"/>
<evidence type="ECO:0000256" key="9">
    <source>
        <dbReference type="ARBA" id="ARBA00022786"/>
    </source>
</evidence>
<dbReference type="PROSITE" id="PS51872">
    <property type="entry name" value="ZF_ZBR"/>
    <property type="match status" value="1"/>
</dbReference>
<evidence type="ECO:0000313" key="17">
    <source>
        <dbReference type="Proteomes" id="UP001059041"/>
    </source>
</evidence>
<keyword evidence="6" id="KW-0479">Metal-binding</keyword>
<keyword evidence="12" id="KW-0131">Cell cycle</keyword>